<name>A0ACC0Z1H2_9ROSI</name>
<accession>A0ACC0Z1H2</accession>
<protein>
    <submittedName>
        <fullName evidence="1">Uncharacterized protein</fullName>
    </submittedName>
</protein>
<keyword evidence="2" id="KW-1185">Reference proteome</keyword>
<gene>
    <name evidence="1" type="ORF">Pint_17570</name>
</gene>
<sequence length="137" mass="15259">MARPGHTMLSRLTLTTSAPPRLMRRATRALSRDQRLVIPLPGPVNGDSTLYTDLVHAANEEGTKKLIESARLKLRDVLNDVGIGERVKRTLTLKGPSGRPQGKVEVKVNILEHCYAPLSVHYTPPYGIPSQVMMRRR</sequence>
<evidence type="ECO:0000313" key="1">
    <source>
        <dbReference type="EMBL" id="KAJ0043947.1"/>
    </source>
</evidence>
<comment type="caution">
    <text evidence="1">The sequence shown here is derived from an EMBL/GenBank/DDBJ whole genome shotgun (WGS) entry which is preliminary data.</text>
</comment>
<dbReference type="Proteomes" id="UP001163603">
    <property type="component" value="Chromosome 4"/>
</dbReference>
<dbReference type="EMBL" id="CM047739">
    <property type="protein sequence ID" value="KAJ0043947.1"/>
    <property type="molecule type" value="Genomic_DNA"/>
</dbReference>
<evidence type="ECO:0000313" key="2">
    <source>
        <dbReference type="Proteomes" id="UP001163603"/>
    </source>
</evidence>
<reference evidence="2" key="1">
    <citation type="journal article" date="2023" name="G3 (Bethesda)">
        <title>Genome assembly and association tests identify interacting loci associated with vigor, precocity, and sex in interspecific pistachio rootstocks.</title>
        <authorList>
            <person name="Palmer W."/>
            <person name="Jacygrad E."/>
            <person name="Sagayaradj S."/>
            <person name="Cavanaugh K."/>
            <person name="Han R."/>
            <person name="Bertier L."/>
            <person name="Beede B."/>
            <person name="Kafkas S."/>
            <person name="Golino D."/>
            <person name="Preece J."/>
            <person name="Michelmore R."/>
        </authorList>
    </citation>
    <scope>NUCLEOTIDE SEQUENCE [LARGE SCALE GENOMIC DNA]</scope>
</reference>
<proteinExistence type="predicted"/>
<organism evidence="1 2">
    <name type="scientific">Pistacia integerrima</name>
    <dbReference type="NCBI Taxonomy" id="434235"/>
    <lineage>
        <taxon>Eukaryota</taxon>
        <taxon>Viridiplantae</taxon>
        <taxon>Streptophyta</taxon>
        <taxon>Embryophyta</taxon>
        <taxon>Tracheophyta</taxon>
        <taxon>Spermatophyta</taxon>
        <taxon>Magnoliopsida</taxon>
        <taxon>eudicotyledons</taxon>
        <taxon>Gunneridae</taxon>
        <taxon>Pentapetalae</taxon>
        <taxon>rosids</taxon>
        <taxon>malvids</taxon>
        <taxon>Sapindales</taxon>
        <taxon>Anacardiaceae</taxon>
        <taxon>Pistacia</taxon>
    </lineage>
</organism>